<sequence length="523" mass="57489">MPSLNNSFVGEAAQHVSIKESVSTREIFKRIVLMTIPLSFAQLAQFSINVSMIAVVGRLGVNELGGASIAYGLINATAFAFASGCCGALETVLSHTYGRDAKSKLYGVYTQRMFLMLMILSLLVSPVILFSDRILLYLGQNPDVIVFTGQFCRICVWGIPPAMMLELLRRYFACQHLSNPLSVNLVVSAVFFPFLLIACVYFWDFAGAPVGWCILMVLMSGSLLLYLMLTKKYKDTWGGWDDAAYRNWGPLLKLTLPSMGMMFSEWVSLEINNIFSGFGTREELAAFGITFQLSSLCWAAVSGTFIAGSVLVGNAIGKGKPMLARRMAFYCVTVGTFIALLNLCVVFLFRNVFPYMFTDDTKVVKIFHSLLPYFVVYHVFDVFQSCVMGILRGCGMQKLGAIMILMVYSIVGVPLGAFLFLKTDFGVQALWFGPVVGVMGIGCPSYMYLLLRHIKWASLKPHTDQQELASAIPEEDVDSVVICSSSSSVSLDAMEVEGGANLKEVKHHGTGEHCGDAHKNTVS</sequence>
<evidence type="ECO:0000313" key="7">
    <source>
        <dbReference type="EMBL" id="ESL09296.1"/>
    </source>
</evidence>
<dbReference type="CDD" id="cd13132">
    <property type="entry name" value="MATE_eukaryotic"/>
    <property type="match status" value="1"/>
</dbReference>
<reference evidence="7 8" key="1">
    <citation type="submission" date="2013-07" db="EMBL/GenBank/DDBJ databases">
        <authorList>
            <person name="Stoco P.H."/>
            <person name="Wagner G."/>
            <person name="Gerber A."/>
            <person name="Zaha A."/>
            <person name="Thompson C."/>
            <person name="Bartholomeu D.C."/>
            <person name="Luckemeyer D.D."/>
            <person name="Bahia D."/>
            <person name="Loreto E."/>
            <person name="Prestes E.B."/>
            <person name="Lima F.M."/>
            <person name="Rodrigues-Luiz G."/>
            <person name="Vallejo G.A."/>
            <person name="Filho J.F."/>
            <person name="Monteiro K.M."/>
            <person name="Tyler K.M."/>
            <person name="de Almeida L.G."/>
            <person name="Ortiz M.F."/>
            <person name="Siervo M.A."/>
            <person name="de Moraes M.H."/>
            <person name="Cunha O.L."/>
            <person name="Mendonca-Neto R."/>
            <person name="Silva R."/>
            <person name="Teixeira S.M."/>
            <person name="Murta S.M."/>
            <person name="Sincero T.C."/>
            <person name="Mendes T.A."/>
            <person name="Urmenyi T.P."/>
            <person name="Silva V.G."/>
            <person name="da Rocha W.D."/>
            <person name="Andersson B."/>
            <person name="Romanha A.J."/>
            <person name="Steindel M."/>
            <person name="de Vasconcelos A.T."/>
            <person name="Grisard E.C."/>
        </authorList>
    </citation>
    <scope>NUCLEOTIDE SEQUENCE [LARGE SCALE GENOMIC DNA]</scope>
    <source>
        <strain evidence="7 8">SC58</strain>
    </source>
</reference>
<feature type="transmembrane region" description="Helical" evidence="6">
    <location>
        <begin position="114"/>
        <end position="138"/>
    </location>
</feature>
<dbReference type="GO" id="GO:0042910">
    <property type="term" value="F:xenobiotic transmembrane transporter activity"/>
    <property type="evidence" value="ECO:0007669"/>
    <property type="project" value="InterPro"/>
</dbReference>
<feature type="transmembrane region" description="Helical" evidence="6">
    <location>
        <begin position="403"/>
        <end position="423"/>
    </location>
</feature>
<organism evidence="7 8">
    <name type="scientific">Trypanosoma rangeli SC58</name>
    <dbReference type="NCBI Taxonomy" id="429131"/>
    <lineage>
        <taxon>Eukaryota</taxon>
        <taxon>Discoba</taxon>
        <taxon>Euglenozoa</taxon>
        <taxon>Kinetoplastea</taxon>
        <taxon>Metakinetoplastina</taxon>
        <taxon>Trypanosomatida</taxon>
        <taxon>Trypanosomatidae</taxon>
        <taxon>Trypanosoma</taxon>
        <taxon>Herpetosoma</taxon>
    </lineage>
</organism>
<evidence type="ECO:0008006" key="9">
    <source>
        <dbReference type="Google" id="ProtNLM"/>
    </source>
</evidence>
<feature type="transmembrane region" description="Helical" evidence="6">
    <location>
        <begin position="31"/>
        <end position="57"/>
    </location>
</feature>
<evidence type="ECO:0000256" key="1">
    <source>
        <dbReference type="ARBA" id="ARBA00004141"/>
    </source>
</evidence>
<dbReference type="InterPro" id="IPR002528">
    <property type="entry name" value="MATE_fam"/>
</dbReference>
<gene>
    <name evidence="7" type="ORF">TRSC58_02986</name>
</gene>
<feature type="transmembrane region" description="Helical" evidence="6">
    <location>
        <begin position="370"/>
        <end position="391"/>
    </location>
</feature>
<evidence type="ECO:0000256" key="3">
    <source>
        <dbReference type="ARBA" id="ARBA00022692"/>
    </source>
</evidence>
<comment type="caution">
    <text evidence="7">The sequence shown here is derived from an EMBL/GenBank/DDBJ whole genome shotgun (WGS) entry which is preliminary data.</text>
</comment>
<dbReference type="OrthoDB" id="2126698at2759"/>
<comment type="similarity">
    <text evidence="2">Belongs to the multi antimicrobial extrusion (MATE) (TC 2.A.66.1) family.</text>
</comment>
<name>A0A061J582_TRYRA</name>
<keyword evidence="8" id="KW-1185">Reference proteome</keyword>
<feature type="transmembrane region" description="Helical" evidence="6">
    <location>
        <begin position="180"/>
        <end position="203"/>
    </location>
</feature>
<feature type="transmembrane region" description="Helical" evidence="6">
    <location>
        <begin position="69"/>
        <end position="93"/>
    </location>
</feature>
<dbReference type="PANTHER" id="PTHR11206">
    <property type="entry name" value="MULTIDRUG RESISTANCE PROTEIN"/>
    <property type="match status" value="1"/>
</dbReference>
<feature type="transmembrane region" description="Helical" evidence="6">
    <location>
        <begin position="328"/>
        <end position="350"/>
    </location>
</feature>
<protein>
    <recommendedName>
        <fullName evidence="9">Membrane transporter protein</fullName>
    </recommendedName>
</protein>
<feature type="transmembrane region" description="Helical" evidence="6">
    <location>
        <begin position="429"/>
        <end position="451"/>
    </location>
</feature>
<dbReference type="EMBL" id="AUPL01002986">
    <property type="protein sequence ID" value="ESL09296.1"/>
    <property type="molecule type" value="Genomic_DNA"/>
</dbReference>
<dbReference type="GO" id="GO:0015297">
    <property type="term" value="F:antiporter activity"/>
    <property type="evidence" value="ECO:0007669"/>
    <property type="project" value="InterPro"/>
</dbReference>
<feature type="transmembrane region" description="Helical" evidence="6">
    <location>
        <begin position="144"/>
        <end position="168"/>
    </location>
</feature>
<dbReference type="GO" id="GO:0016020">
    <property type="term" value="C:membrane"/>
    <property type="evidence" value="ECO:0007669"/>
    <property type="project" value="UniProtKB-SubCell"/>
</dbReference>
<dbReference type="AlphaFoldDB" id="A0A061J582"/>
<keyword evidence="5 6" id="KW-0472">Membrane</keyword>
<comment type="subcellular location">
    <subcellularLocation>
        <location evidence="1">Membrane</location>
        <topology evidence="1">Multi-pass membrane protein</topology>
    </subcellularLocation>
</comment>
<dbReference type="Proteomes" id="UP000031737">
    <property type="component" value="Unassembled WGS sequence"/>
</dbReference>
<dbReference type="VEuPathDB" id="TriTrypDB:TRSC58_02986"/>
<dbReference type="Pfam" id="PF01554">
    <property type="entry name" value="MatE"/>
    <property type="match status" value="2"/>
</dbReference>
<accession>A0A061J582</accession>
<feature type="transmembrane region" description="Helical" evidence="6">
    <location>
        <begin position="209"/>
        <end position="229"/>
    </location>
</feature>
<dbReference type="InterPro" id="IPR045069">
    <property type="entry name" value="MATE_euk"/>
</dbReference>
<evidence type="ECO:0000256" key="2">
    <source>
        <dbReference type="ARBA" id="ARBA00010199"/>
    </source>
</evidence>
<dbReference type="NCBIfam" id="TIGR00797">
    <property type="entry name" value="matE"/>
    <property type="match status" value="1"/>
</dbReference>
<keyword evidence="3 6" id="KW-0812">Transmembrane</keyword>
<proteinExistence type="inferred from homology"/>
<keyword evidence="4 6" id="KW-1133">Transmembrane helix</keyword>
<evidence type="ECO:0000256" key="6">
    <source>
        <dbReference type="SAM" id="Phobius"/>
    </source>
</evidence>
<evidence type="ECO:0000313" key="8">
    <source>
        <dbReference type="Proteomes" id="UP000031737"/>
    </source>
</evidence>
<evidence type="ECO:0000256" key="4">
    <source>
        <dbReference type="ARBA" id="ARBA00022989"/>
    </source>
</evidence>
<dbReference type="GO" id="GO:1990961">
    <property type="term" value="P:xenobiotic detoxification by transmembrane export across the plasma membrane"/>
    <property type="evidence" value="ECO:0007669"/>
    <property type="project" value="InterPro"/>
</dbReference>
<evidence type="ECO:0000256" key="5">
    <source>
        <dbReference type="ARBA" id="ARBA00023136"/>
    </source>
</evidence>